<feature type="non-terminal residue" evidence="1">
    <location>
        <position position="49"/>
    </location>
</feature>
<protein>
    <submittedName>
        <fullName evidence="1">Uncharacterized protein</fullName>
    </submittedName>
</protein>
<dbReference type="EMBL" id="PQXF01000169">
    <property type="protein sequence ID" value="PXF54274.1"/>
    <property type="molecule type" value="Genomic_DNA"/>
</dbReference>
<organism evidence="1 2">
    <name type="scientific">Candidatus Methanogaster sp</name>
    <dbReference type="NCBI Taxonomy" id="3386292"/>
    <lineage>
        <taxon>Archaea</taxon>
        <taxon>Methanobacteriati</taxon>
        <taxon>Methanobacteriota</taxon>
        <taxon>Stenosarchaea group</taxon>
        <taxon>Methanomicrobia</taxon>
        <taxon>Methanosarcinales</taxon>
        <taxon>ANME-2 cluster</taxon>
        <taxon>Candidatus Methanogasteraceae</taxon>
        <taxon>Candidatus Methanogaster</taxon>
    </lineage>
</organism>
<comment type="caution">
    <text evidence="1">The sequence shown here is derived from an EMBL/GenBank/DDBJ whole genome shotgun (WGS) entry which is preliminary data.</text>
</comment>
<dbReference type="Proteomes" id="UP000248329">
    <property type="component" value="Unassembled WGS sequence"/>
</dbReference>
<reference evidence="1" key="1">
    <citation type="submission" date="2018-01" db="EMBL/GenBank/DDBJ databases">
        <authorList>
            <person name="Krukenberg V."/>
        </authorList>
    </citation>
    <scope>NUCLEOTIDE SEQUENCE</scope>
    <source>
        <strain evidence="1">E20ANME2</strain>
    </source>
</reference>
<evidence type="ECO:0000313" key="2">
    <source>
        <dbReference type="Proteomes" id="UP000248329"/>
    </source>
</evidence>
<sequence length="49" mass="5309">MAEDIRTIELKVAGMTCAMCAKTIEHSLLDLDGTTDAEVNLGNETVRVE</sequence>
<name>A0AC61KXI3_9EURY</name>
<evidence type="ECO:0000313" key="1">
    <source>
        <dbReference type="EMBL" id="PXF54274.1"/>
    </source>
</evidence>
<gene>
    <name evidence="1" type="ORF">C4B59_17880</name>
</gene>
<proteinExistence type="predicted"/>
<accession>A0AC61KXI3</accession>